<evidence type="ECO:0000256" key="1">
    <source>
        <dbReference type="SAM" id="MobiDB-lite"/>
    </source>
</evidence>
<dbReference type="AlphaFoldDB" id="A0A0L9VSW3"/>
<feature type="compositionally biased region" description="Pro residues" evidence="1">
    <location>
        <begin position="98"/>
        <end position="110"/>
    </location>
</feature>
<sequence>MVEAPHSSGDEVPTSKPTKGAMRLRQLILWRNAARDYISILTPSFDHVSKADRNLIWQDLLMTFDIPNVASLRNRKLGEKIMKQKSDSKLPFSEDGEPPPPPSPPSRHEM</sequence>
<evidence type="ECO:0000313" key="2">
    <source>
        <dbReference type="EMBL" id="KOM58028.1"/>
    </source>
</evidence>
<gene>
    <name evidence="2" type="ORF">LR48_Vigan11g106100</name>
</gene>
<dbReference type="Proteomes" id="UP000053144">
    <property type="component" value="Chromosome 11"/>
</dbReference>
<dbReference type="EMBL" id="CM003381">
    <property type="protein sequence ID" value="KOM58028.1"/>
    <property type="molecule type" value="Genomic_DNA"/>
</dbReference>
<name>A0A0L9VSW3_PHAAN</name>
<protein>
    <submittedName>
        <fullName evidence="2">Uncharacterized protein</fullName>
    </submittedName>
</protein>
<dbReference type="Gramene" id="KOM58028">
    <property type="protein sequence ID" value="KOM58028"/>
    <property type="gene ID" value="LR48_Vigan11g106100"/>
</dbReference>
<feature type="region of interest" description="Disordered" evidence="1">
    <location>
        <begin position="81"/>
        <end position="110"/>
    </location>
</feature>
<proteinExistence type="predicted"/>
<accession>A0A0L9VSW3</accession>
<evidence type="ECO:0000313" key="3">
    <source>
        <dbReference type="Proteomes" id="UP000053144"/>
    </source>
</evidence>
<reference evidence="3" key="1">
    <citation type="journal article" date="2015" name="Proc. Natl. Acad. Sci. U.S.A.">
        <title>Genome sequencing of adzuki bean (Vigna angularis) provides insight into high starch and low fat accumulation and domestication.</title>
        <authorList>
            <person name="Yang K."/>
            <person name="Tian Z."/>
            <person name="Chen C."/>
            <person name="Luo L."/>
            <person name="Zhao B."/>
            <person name="Wang Z."/>
            <person name="Yu L."/>
            <person name="Li Y."/>
            <person name="Sun Y."/>
            <person name="Li W."/>
            <person name="Chen Y."/>
            <person name="Li Y."/>
            <person name="Zhang Y."/>
            <person name="Ai D."/>
            <person name="Zhao J."/>
            <person name="Shang C."/>
            <person name="Ma Y."/>
            <person name="Wu B."/>
            <person name="Wang M."/>
            <person name="Gao L."/>
            <person name="Sun D."/>
            <person name="Zhang P."/>
            <person name="Guo F."/>
            <person name="Wang W."/>
            <person name="Li Y."/>
            <person name="Wang J."/>
            <person name="Varshney R.K."/>
            <person name="Wang J."/>
            <person name="Ling H.Q."/>
            <person name="Wan P."/>
        </authorList>
    </citation>
    <scope>NUCLEOTIDE SEQUENCE</scope>
    <source>
        <strain evidence="3">cv. Jingnong 6</strain>
    </source>
</reference>
<organism evidence="2 3">
    <name type="scientific">Phaseolus angularis</name>
    <name type="common">Azuki bean</name>
    <name type="synonym">Vigna angularis</name>
    <dbReference type="NCBI Taxonomy" id="3914"/>
    <lineage>
        <taxon>Eukaryota</taxon>
        <taxon>Viridiplantae</taxon>
        <taxon>Streptophyta</taxon>
        <taxon>Embryophyta</taxon>
        <taxon>Tracheophyta</taxon>
        <taxon>Spermatophyta</taxon>
        <taxon>Magnoliopsida</taxon>
        <taxon>eudicotyledons</taxon>
        <taxon>Gunneridae</taxon>
        <taxon>Pentapetalae</taxon>
        <taxon>rosids</taxon>
        <taxon>fabids</taxon>
        <taxon>Fabales</taxon>
        <taxon>Fabaceae</taxon>
        <taxon>Papilionoideae</taxon>
        <taxon>50 kb inversion clade</taxon>
        <taxon>NPAAA clade</taxon>
        <taxon>indigoferoid/millettioid clade</taxon>
        <taxon>Phaseoleae</taxon>
        <taxon>Vigna</taxon>
    </lineage>
</organism>